<organism evidence="4">
    <name type="scientific">Echinostoma caproni</name>
    <dbReference type="NCBI Taxonomy" id="27848"/>
    <lineage>
        <taxon>Eukaryota</taxon>
        <taxon>Metazoa</taxon>
        <taxon>Spiralia</taxon>
        <taxon>Lophotrochozoa</taxon>
        <taxon>Platyhelminthes</taxon>
        <taxon>Trematoda</taxon>
        <taxon>Digenea</taxon>
        <taxon>Plagiorchiida</taxon>
        <taxon>Echinostomata</taxon>
        <taxon>Echinostomatoidea</taxon>
        <taxon>Echinostomatidae</taxon>
        <taxon>Echinostoma</taxon>
    </lineage>
</organism>
<evidence type="ECO:0000313" key="2">
    <source>
        <dbReference type="EMBL" id="VDP67458.1"/>
    </source>
</evidence>
<feature type="compositionally biased region" description="Polar residues" evidence="1">
    <location>
        <begin position="119"/>
        <end position="128"/>
    </location>
</feature>
<gene>
    <name evidence="2" type="ORF">ECPE_LOCUS2797</name>
</gene>
<evidence type="ECO:0000313" key="4">
    <source>
        <dbReference type="WBParaSite" id="ECPE_0000280001-mRNA-1"/>
    </source>
</evidence>
<dbReference type="WBParaSite" id="ECPE_0000280001-mRNA-1">
    <property type="protein sequence ID" value="ECPE_0000280001-mRNA-1"/>
    <property type="gene ID" value="ECPE_0000280001"/>
</dbReference>
<reference evidence="2 3" key="2">
    <citation type="submission" date="2018-11" db="EMBL/GenBank/DDBJ databases">
        <authorList>
            <consortium name="Pathogen Informatics"/>
        </authorList>
    </citation>
    <scope>NUCLEOTIDE SEQUENCE [LARGE SCALE GENOMIC DNA]</scope>
    <source>
        <strain evidence="2 3">Egypt</strain>
    </source>
</reference>
<proteinExistence type="predicted"/>
<accession>A0A183A762</accession>
<protein>
    <submittedName>
        <fullName evidence="2 4">Uncharacterized protein</fullName>
    </submittedName>
</protein>
<evidence type="ECO:0000256" key="1">
    <source>
        <dbReference type="SAM" id="MobiDB-lite"/>
    </source>
</evidence>
<reference evidence="4" key="1">
    <citation type="submission" date="2016-06" db="UniProtKB">
        <authorList>
            <consortium name="WormBaseParasite"/>
        </authorList>
    </citation>
    <scope>IDENTIFICATION</scope>
</reference>
<name>A0A183A762_9TREM</name>
<keyword evidence="3" id="KW-1185">Reference proteome</keyword>
<feature type="region of interest" description="Disordered" evidence="1">
    <location>
        <begin position="100"/>
        <end position="132"/>
    </location>
</feature>
<dbReference type="AlphaFoldDB" id="A0A183A762"/>
<dbReference type="OrthoDB" id="29098at2759"/>
<dbReference type="EMBL" id="UZAN01039861">
    <property type="protein sequence ID" value="VDP67458.1"/>
    <property type="molecule type" value="Genomic_DNA"/>
</dbReference>
<dbReference type="Proteomes" id="UP000272942">
    <property type="component" value="Unassembled WGS sequence"/>
</dbReference>
<evidence type="ECO:0000313" key="3">
    <source>
        <dbReference type="Proteomes" id="UP000272942"/>
    </source>
</evidence>
<sequence>MLTSLTDPDLIDQVRFCCSATGSTTTDPGTADSRAPAFTTSSTQARLFTSSTLPEDICQRFAYQLVADYLAPDLADRLRSHLHLDNDCVDETASITGDGHMSAADGYTKENQEPLLINRKSQSTQPTEDYSEVLKKSELDKPVEVSSLSYLYW</sequence>